<evidence type="ECO:0000256" key="1">
    <source>
        <dbReference type="SAM" id="MobiDB-lite"/>
    </source>
</evidence>
<dbReference type="Proteomes" id="UP001049176">
    <property type="component" value="Chromosome 1"/>
</dbReference>
<dbReference type="EMBL" id="CM032181">
    <property type="protein sequence ID" value="KAG7098280.1"/>
    <property type="molecule type" value="Genomic_DNA"/>
</dbReference>
<organism evidence="2 3">
    <name type="scientific">Marasmius oreades</name>
    <name type="common">fairy-ring Marasmius</name>
    <dbReference type="NCBI Taxonomy" id="181124"/>
    <lineage>
        <taxon>Eukaryota</taxon>
        <taxon>Fungi</taxon>
        <taxon>Dikarya</taxon>
        <taxon>Basidiomycota</taxon>
        <taxon>Agaricomycotina</taxon>
        <taxon>Agaricomycetes</taxon>
        <taxon>Agaricomycetidae</taxon>
        <taxon>Agaricales</taxon>
        <taxon>Marasmiineae</taxon>
        <taxon>Marasmiaceae</taxon>
        <taxon>Marasmius</taxon>
    </lineage>
</organism>
<accession>A0A9P8AEE2</accession>
<keyword evidence="3" id="KW-1185">Reference proteome</keyword>
<comment type="caution">
    <text evidence="2">The sequence shown here is derived from an EMBL/GenBank/DDBJ whole genome shotgun (WGS) entry which is preliminary data.</text>
</comment>
<feature type="compositionally biased region" description="Polar residues" evidence="1">
    <location>
        <begin position="45"/>
        <end position="60"/>
    </location>
</feature>
<evidence type="ECO:0000313" key="2">
    <source>
        <dbReference type="EMBL" id="KAG7098280.1"/>
    </source>
</evidence>
<gene>
    <name evidence="2" type="ORF">E1B28_000243</name>
</gene>
<dbReference type="GeneID" id="66069319"/>
<feature type="region of interest" description="Disordered" evidence="1">
    <location>
        <begin position="45"/>
        <end position="64"/>
    </location>
</feature>
<dbReference type="KEGG" id="more:E1B28_000243"/>
<evidence type="ECO:0000313" key="3">
    <source>
        <dbReference type="Proteomes" id="UP001049176"/>
    </source>
</evidence>
<name>A0A9P8AEE2_9AGAR</name>
<sequence>MTALVQAPTSDTYGACPSEVSARPIDDVTVKSKAADPPRRLACLVTSSRPSGNRSHQVVATKTDKQHTQDWALVDLDSEKFDWKGFRGNVVNVGSNLEIRHKLMEKMCPHPQDSRHIQISQ</sequence>
<dbReference type="RefSeq" id="XP_043014750.1">
    <property type="nucleotide sequence ID" value="XM_043146050.1"/>
</dbReference>
<dbReference type="AlphaFoldDB" id="A0A9P8AEE2"/>
<reference evidence="2" key="1">
    <citation type="journal article" date="2021" name="Genome Biol. Evol.">
        <title>The assembled and annotated genome of the fairy-ring fungus Marasmius oreades.</title>
        <authorList>
            <person name="Hiltunen M."/>
            <person name="Ament-Velasquez S.L."/>
            <person name="Johannesson H."/>
        </authorList>
    </citation>
    <scope>NUCLEOTIDE SEQUENCE</scope>
    <source>
        <strain evidence="2">03SP1</strain>
    </source>
</reference>
<protein>
    <submittedName>
        <fullName evidence="2">Uncharacterized protein</fullName>
    </submittedName>
</protein>
<dbReference type="OrthoDB" id="5424209at2759"/>
<proteinExistence type="predicted"/>